<feature type="domain" description="TIL" evidence="2">
    <location>
        <begin position="26"/>
        <end position="90"/>
    </location>
</feature>
<reference evidence="4" key="1">
    <citation type="submission" date="2025-08" db="UniProtKB">
        <authorList>
            <consortium name="RefSeq"/>
        </authorList>
    </citation>
    <scope>IDENTIFICATION</scope>
    <source>
        <tissue evidence="4">Whole larvae</tissue>
    </source>
</reference>
<dbReference type="AlphaFoldDB" id="A0A6J1WNJ0"/>
<keyword evidence="4" id="KW-0646">Protease inhibitor</keyword>
<gene>
    <name evidence="4" type="primary">LOC113513447</name>
</gene>
<dbReference type="CDD" id="cd19941">
    <property type="entry name" value="TIL"/>
    <property type="match status" value="1"/>
</dbReference>
<accession>A0A6J1WNJ0</accession>
<dbReference type="KEGG" id="gmw:113513447"/>
<keyword evidence="3" id="KW-1185">Reference proteome</keyword>
<keyword evidence="1" id="KW-0732">Signal</keyword>
<organism evidence="3 4">
    <name type="scientific">Galleria mellonella</name>
    <name type="common">Greater wax moth</name>
    <dbReference type="NCBI Taxonomy" id="7137"/>
    <lineage>
        <taxon>Eukaryota</taxon>
        <taxon>Metazoa</taxon>
        <taxon>Ecdysozoa</taxon>
        <taxon>Arthropoda</taxon>
        <taxon>Hexapoda</taxon>
        <taxon>Insecta</taxon>
        <taxon>Pterygota</taxon>
        <taxon>Neoptera</taxon>
        <taxon>Endopterygota</taxon>
        <taxon>Lepidoptera</taxon>
        <taxon>Glossata</taxon>
        <taxon>Ditrysia</taxon>
        <taxon>Pyraloidea</taxon>
        <taxon>Pyralidae</taxon>
        <taxon>Galleriinae</taxon>
        <taxon>Galleria</taxon>
    </lineage>
</organism>
<evidence type="ECO:0000313" key="3">
    <source>
        <dbReference type="Proteomes" id="UP001652740"/>
    </source>
</evidence>
<dbReference type="RefSeq" id="XP_026753241.2">
    <property type="nucleotide sequence ID" value="XM_026897440.3"/>
</dbReference>
<dbReference type="InterPro" id="IPR002919">
    <property type="entry name" value="TIL_dom"/>
</dbReference>
<dbReference type="Gene3D" id="2.10.25.10">
    <property type="entry name" value="Laminin"/>
    <property type="match status" value="1"/>
</dbReference>
<dbReference type="SUPFAM" id="SSF57567">
    <property type="entry name" value="Serine protease inhibitors"/>
    <property type="match status" value="1"/>
</dbReference>
<protein>
    <submittedName>
        <fullName evidence="4">Venom serine protease inhibitor-like</fullName>
    </submittedName>
</protein>
<feature type="signal peptide" evidence="1">
    <location>
        <begin position="1"/>
        <end position="21"/>
    </location>
</feature>
<dbReference type="Pfam" id="PF01826">
    <property type="entry name" value="TIL"/>
    <property type="match status" value="1"/>
</dbReference>
<dbReference type="InterPro" id="IPR036084">
    <property type="entry name" value="Ser_inhib-like_sf"/>
</dbReference>
<feature type="chain" id="PRO_5047197184" evidence="1">
    <location>
        <begin position="22"/>
        <end position="90"/>
    </location>
</feature>
<dbReference type="GO" id="GO:0004867">
    <property type="term" value="F:serine-type endopeptidase inhibitor activity"/>
    <property type="evidence" value="ECO:0007669"/>
    <property type="project" value="UniProtKB-KW"/>
</dbReference>
<proteinExistence type="predicted"/>
<evidence type="ECO:0000259" key="2">
    <source>
        <dbReference type="Pfam" id="PF01826"/>
    </source>
</evidence>
<evidence type="ECO:0000256" key="1">
    <source>
        <dbReference type="SAM" id="SignalP"/>
    </source>
</evidence>
<dbReference type="Proteomes" id="UP001652740">
    <property type="component" value="Unplaced"/>
</dbReference>
<name>A0A6J1WNJ0_GALME</name>
<sequence>MFKSIFLLGLMANVLLMVSSADTCSGQNEVYNTCPVTCPPQTCAAIGQTYSCLSIPVNKTSDPGYCQPACVCEDGYLRNDNNVCIPKEDC</sequence>
<evidence type="ECO:0000313" key="4">
    <source>
        <dbReference type="RefSeq" id="XP_026753241.2"/>
    </source>
</evidence>
<dbReference type="InParanoid" id="A0A6J1WNJ0"/>
<dbReference type="GeneID" id="113513447"/>
<keyword evidence="4" id="KW-0722">Serine protease inhibitor</keyword>